<accession>A0ABU4DWX1</accession>
<dbReference type="Proteomes" id="UP001276150">
    <property type="component" value="Unassembled WGS sequence"/>
</dbReference>
<dbReference type="EMBL" id="JAPMIV010000049">
    <property type="protein sequence ID" value="MDV6376174.1"/>
    <property type="molecule type" value="Genomic_DNA"/>
</dbReference>
<evidence type="ECO:0000313" key="2">
    <source>
        <dbReference type="Proteomes" id="UP001276150"/>
    </source>
</evidence>
<name>A0ABU4DWX1_9DEIO</name>
<gene>
    <name evidence="1" type="ORF">ORD21_16380</name>
</gene>
<organism evidence="1 2">
    <name type="scientific">Deinococcus arenicola</name>
    <dbReference type="NCBI Taxonomy" id="2994950"/>
    <lineage>
        <taxon>Bacteria</taxon>
        <taxon>Thermotogati</taxon>
        <taxon>Deinococcota</taxon>
        <taxon>Deinococci</taxon>
        <taxon>Deinococcales</taxon>
        <taxon>Deinococcaceae</taxon>
        <taxon>Deinococcus</taxon>
    </lineage>
</organism>
<dbReference type="RefSeq" id="WP_317641527.1">
    <property type="nucleotide sequence ID" value="NZ_JAPMIV010000049.1"/>
</dbReference>
<proteinExistence type="predicted"/>
<evidence type="ECO:0008006" key="3">
    <source>
        <dbReference type="Google" id="ProtNLM"/>
    </source>
</evidence>
<comment type="caution">
    <text evidence="1">The sequence shown here is derived from an EMBL/GenBank/DDBJ whole genome shotgun (WGS) entry which is preliminary data.</text>
</comment>
<protein>
    <recommendedName>
        <fullName evidence="3">Replication protein-C C-terminal domain-containing protein</fullName>
    </recommendedName>
</protein>
<keyword evidence="2" id="KW-1185">Reference proteome</keyword>
<evidence type="ECO:0000313" key="1">
    <source>
        <dbReference type="EMBL" id="MDV6376174.1"/>
    </source>
</evidence>
<reference evidence="1 2" key="1">
    <citation type="submission" date="2022-11" db="EMBL/GenBank/DDBJ databases">
        <title>Deinococcus ZS9-10, Low Temperature and Draught-tolerating, UV-resistant Bacteria from Continental Antarctica.</title>
        <authorList>
            <person name="Cheng L."/>
        </authorList>
    </citation>
    <scope>NUCLEOTIDE SEQUENCE [LARGE SCALE GENOMIC DNA]</scope>
    <source>
        <strain evidence="1 2">ZS9-10</strain>
    </source>
</reference>
<sequence>MTAAKMTPERLTTEATRRAFLDAQIAALRAGHPEAAPRSPICPAPLATHLSIDPTEALKAVGLYRKSIRAQPVMSGYTPTKTFWPVAFPYKAGQYLTKLSRSVSRDWRMILTSISTTSLAGGRLTSSQGLNLIRIVEELRKHCYLKVSEDGRPLQSREQVVQMVGGRFCFARECGMSEATFYRALKHPLAHLWLRSQKVQRLDRETAARRNAATLFSVTLYEPVIPKDLEAAFFAESVQEAEIFLVPDFNSQGETTKGSSTTTQKQSNCGKLSASLSGASLAGEAREDLLRCLDSAALLARAGERGTLSPTLDSATGNLESCLDRLRNANPQLWEFAVQIAIHHDDPATHAVAAIGFYKALVHLGVKEVRRCIQRLEKWRLKGQKIETPGRLLMHLLNEKARAATGFNINDLGTEPGAVLS</sequence>